<dbReference type="Pfam" id="PF11185">
    <property type="entry name" value="DUF2971"/>
    <property type="match status" value="1"/>
</dbReference>
<dbReference type="EMBL" id="SYVV01000072">
    <property type="protein sequence ID" value="TKG26563.1"/>
    <property type="molecule type" value="Genomic_DNA"/>
</dbReference>
<reference evidence="3" key="1">
    <citation type="submission" date="2016-07" db="EMBL/GenBank/DDBJ databases">
        <title>Nontailed viruses are major unrecognized killers of bacteria in the ocean.</title>
        <authorList>
            <person name="Kauffman K."/>
            <person name="Hussain F."/>
            <person name="Yang J."/>
            <person name="Arevalo P."/>
            <person name="Brown J."/>
            <person name="Cutler M."/>
            <person name="Kelly L."/>
            <person name="Polz M.F."/>
        </authorList>
    </citation>
    <scope>NUCLEOTIDE SEQUENCE [LARGE SCALE GENOMIC DNA]</scope>
    <source>
        <strain evidence="3">10N.222.48.A2</strain>
    </source>
</reference>
<dbReference type="RefSeq" id="WP_102258145.1">
    <property type="nucleotide sequence ID" value="NZ_MDBP01000059.1"/>
</dbReference>
<reference evidence="2 4" key="4">
    <citation type="submission" date="2019-04" db="EMBL/GenBank/DDBJ databases">
        <title>A reverse ecology approach based on a biological definition of microbial populations.</title>
        <authorList>
            <person name="Arevalo P."/>
            <person name="Vaninsberghe D."/>
            <person name="Elsherbini J."/>
            <person name="Gore J."/>
            <person name="Polz M."/>
        </authorList>
    </citation>
    <scope>NUCLEOTIDE SEQUENCE [LARGE SCALE GENOMIC DNA]</scope>
    <source>
        <strain evidence="2 4">10N.222.45.A8</strain>
    </source>
</reference>
<evidence type="ECO:0000313" key="1">
    <source>
        <dbReference type="EMBL" id="PMP11761.1"/>
    </source>
</evidence>
<organism evidence="1 3">
    <name type="scientific">Vibrio tasmaniensis</name>
    <dbReference type="NCBI Taxonomy" id="212663"/>
    <lineage>
        <taxon>Bacteria</taxon>
        <taxon>Pseudomonadati</taxon>
        <taxon>Pseudomonadota</taxon>
        <taxon>Gammaproteobacteria</taxon>
        <taxon>Vibrionales</taxon>
        <taxon>Vibrionaceae</taxon>
        <taxon>Vibrio</taxon>
    </lineage>
</organism>
<sequence length="274" mass="30788">MILYKYVGFQAAISMIESSTLGFSRVLDLNDPFEGTSICALDNHGMTDNLVVNAIKERLSAKFGVLSLTRQPLNSLMWAHYGQSHTGVVIGIDCEKAGLTDPDTSSIPVSFGDVIYSATKPFHPVNMDILAENLALSHFEPHSYNLLSRAFLHKSLEWGYEEEVRVVKDITDSNGNFVSKRRPAEFSNHSGNWNQILIEGEGRTIPCLSVPQESFVKVYIGRHAYKQVSHFKNFSHEEFQATLQGWANLGIEVNGCRTDVRSWKLEAQRLEQYS</sequence>
<proteinExistence type="predicted"/>
<name>A0A2N7NF74_9VIBR</name>
<comment type="caution">
    <text evidence="1">The sequence shown here is derived from an EMBL/GenBank/DDBJ whole genome shotgun (WGS) entry which is preliminary data.</text>
</comment>
<dbReference type="AlphaFoldDB" id="A0A2N7NF74"/>
<reference evidence="1" key="2">
    <citation type="submission" date="2016-07" db="EMBL/GenBank/DDBJ databases">
        <authorList>
            <person name="Wan K."/>
            <person name="Booth B."/>
            <person name="Spirohn K."/>
            <person name="Hao T."/>
            <person name="Hu Y."/>
            <person name="Calderwood M."/>
            <person name="Hill D."/>
            <person name="Mohr S."/>
            <person name="Vidal M."/>
            <person name="Celniker S."/>
            <person name="Perrimon N."/>
        </authorList>
    </citation>
    <scope>NUCLEOTIDE SEQUENCE</scope>
    <source>
        <strain evidence="1">10N.222.48.A2</strain>
    </source>
</reference>
<evidence type="ECO:0000313" key="4">
    <source>
        <dbReference type="Proteomes" id="UP000308018"/>
    </source>
</evidence>
<dbReference type="Proteomes" id="UP000308018">
    <property type="component" value="Unassembled WGS sequence"/>
</dbReference>
<dbReference type="Proteomes" id="UP000235579">
    <property type="component" value="Unassembled WGS sequence"/>
</dbReference>
<dbReference type="InterPro" id="IPR021352">
    <property type="entry name" value="DUF2971"/>
</dbReference>
<evidence type="ECO:0000313" key="2">
    <source>
        <dbReference type="EMBL" id="TKG26563.1"/>
    </source>
</evidence>
<dbReference type="EMBL" id="MDBP01000059">
    <property type="protein sequence ID" value="PMP11761.1"/>
    <property type="molecule type" value="Genomic_DNA"/>
</dbReference>
<gene>
    <name evidence="1" type="ORF">BCS92_19540</name>
    <name evidence="2" type="ORF">FC057_24355</name>
</gene>
<protein>
    <submittedName>
        <fullName evidence="2">DUF2971 domain-containing protein</fullName>
    </submittedName>
</protein>
<accession>A0A2N7NF74</accession>
<evidence type="ECO:0000313" key="3">
    <source>
        <dbReference type="Proteomes" id="UP000235579"/>
    </source>
</evidence>
<reference evidence="1" key="3">
    <citation type="journal article" date="2018" name="Nature">
        <title>A major lineage of non-tailed dsDNA viruses as unrecognized killers of marine bacteria.</title>
        <authorList>
            <person name="Kauffman K.M."/>
            <person name="Hussain F.A."/>
            <person name="Yang J."/>
            <person name="Arevalo P."/>
            <person name="Brown J.M."/>
            <person name="Chang W.K."/>
            <person name="VanInsberghe D."/>
            <person name="Elsherbini J."/>
            <person name="Sharma R.S."/>
            <person name="Cutler M.B."/>
            <person name="Kelly L."/>
            <person name="Polz M.F."/>
        </authorList>
    </citation>
    <scope>NUCLEOTIDE SEQUENCE</scope>
    <source>
        <strain evidence="1">10N.222.48.A2</strain>
    </source>
</reference>